<dbReference type="EMBL" id="JAAAID010004357">
    <property type="protein sequence ID" value="KAF9993358.1"/>
    <property type="molecule type" value="Genomic_DNA"/>
</dbReference>
<protein>
    <submittedName>
        <fullName evidence="2">Uncharacterized protein</fullName>
    </submittedName>
</protein>
<evidence type="ECO:0000313" key="2">
    <source>
        <dbReference type="EMBL" id="KAF9993358.1"/>
    </source>
</evidence>
<organism evidence="2 3">
    <name type="scientific">Entomortierella chlamydospora</name>
    <dbReference type="NCBI Taxonomy" id="101097"/>
    <lineage>
        <taxon>Eukaryota</taxon>
        <taxon>Fungi</taxon>
        <taxon>Fungi incertae sedis</taxon>
        <taxon>Mucoromycota</taxon>
        <taxon>Mortierellomycotina</taxon>
        <taxon>Mortierellomycetes</taxon>
        <taxon>Mortierellales</taxon>
        <taxon>Mortierellaceae</taxon>
        <taxon>Entomortierella</taxon>
    </lineage>
</organism>
<name>A0A9P6MDR2_9FUNG</name>
<comment type="caution">
    <text evidence="2">The sequence shown here is derived from an EMBL/GenBank/DDBJ whole genome shotgun (WGS) entry which is preliminary data.</text>
</comment>
<evidence type="ECO:0000313" key="3">
    <source>
        <dbReference type="Proteomes" id="UP000703661"/>
    </source>
</evidence>
<feature type="compositionally biased region" description="Basic and acidic residues" evidence="1">
    <location>
        <begin position="23"/>
        <end position="33"/>
    </location>
</feature>
<feature type="non-terminal residue" evidence="2">
    <location>
        <position position="1"/>
    </location>
</feature>
<evidence type="ECO:0000256" key="1">
    <source>
        <dbReference type="SAM" id="MobiDB-lite"/>
    </source>
</evidence>
<dbReference type="Proteomes" id="UP000703661">
    <property type="component" value="Unassembled WGS sequence"/>
</dbReference>
<keyword evidence="3" id="KW-1185">Reference proteome</keyword>
<dbReference type="AlphaFoldDB" id="A0A9P6MDR2"/>
<reference evidence="2" key="1">
    <citation type="journal article" date="2020" name="Fungal Divers.">
        <title>Resolving the Mortierellaceae phylogeny through synthesis of multi-gene phylogenetics and phylogenomics.</title>
        <authorList>
            <person name="Vandepol N."/>
            <person name="Liber J."/>
            <person name="Desiro A."/>
            <person name="Na H."/>
            <person name="Kennedy M."/>
            <person name="Barry K."/>
            <person name="Grigoriev I.V."/>
            <person name="Miller A.N."/>
            <person name="O'Donnell K."/>
            <person name="Stajich J.E."/>
            <person name="Bonito G."/>
        </authorList>
    </citation>
    <scope>NUCLEOTIDE SEQUENCE</scope>
    <source>
        <strain evidence="2">NRRL 2769</strain>
    </source>
</reference>
<gene>
    <name evidence="2" type="ORF">BGZ80_008169</name>
</gene>
<accession>A0A9P6MDR2</accession>
<feature type="region of interest" description="Disordered" evidence="1">
    <location>
        <begin position="23"/>
        <end position="43"/>
    </location>
</feature>
<sequence length="177" mass="19864">PSSRPVSVPDSFKRNKWKAYVEREYSKPEEETSKKKKYKPSRRIPSDRYDVVKAMTKAHQAATLTVGSVTANREILDGLTEDENTAIGKLIQDCVNVGNFVKREAHIALASYIKNKGKEGLENIRKVLLKHPDNIEVMKKTLNLAVPTAPDFSGPCLSTFVTVRGQEANATKKHWVQ</sequence>
<proteinExistence type="predicted"/>